<evidence type="ECO:0000259" key="1">
    <source>
        <dbReference type="PROSITE" id="PS50878"/>
    </source>
</evidence>
<comment type="caution">
    <text evidence="2">The sequence shown here is derived from an EMBL/GenBank/DDBJ whole genome shotgun (WGS) entry which is preliminary data.</text>
</comment>
<dbReference type="SUPFAM" id="SSF56672">
    <property type="entry name" value="DNA/RNA polymerases"/>
    <property type="match status" value="1"/>
</dbReference>
<dbReference type="Pfam" id="PF00078">
    <property type="entry name" value="RVT_1"/>
    <property type="match status" value="1"/>
</dbReference>
<keyword evidence="3" id="KW-1185">Reference proteome</keyword>
<dbReference type="PANTHER" id="PTHR31635:SF196">
    <property type="entry name" value="REVERSE TRANSCRIPTASE DOMAIN-CONTAINING PROTEIN-RELATED"/>
    <property type="match status" value="1"/>
</dbReference>
<sequence length="537" mass="61007">MKSLEDIQGNPDASFDEVASAQRELMVALNYEDCLWRERAWFRWFKDGDRNTSFFFRSVKAKWALSRITHLKQGDRSVTDPWDIEALAVGFFQHLYSMDSEYKKNELVDTVIPHLVTVGDNEVLCFEPSREEVKEAVFGLNKSGAPGPDGFGGLFFQTYWHIIQNEVVAAVLQFFRSGWILLGLNANIITLIPKTNKVEDITGFRPIALSNFAYKIIAKILADKLSIVAARIVSPQQTGFIKGRSAVHNIMVASEAYNVLPFKTRGHNLILKLDFRKAFDTLNWEFLLDVLKAFGFDEKFCGWILCLLNSARLSVAINGGAAGFFRCYRGVRQGDPLSPLLFCLAMEALSRGIEYMVKHRLLQTVTGPRQWSSPSHLIYADDVLILCNGSRESLSNVQFLLTLFSEASGLRLNLDKCMYYSGRLPRYKSRMIASCLGFRGFTNEFTYLGTPIFKGIPRGRHFRALIDKIKAKFAGWHSFGLSMMGRVQLVNSVILGKLLYSLQTYAWPAMAIKDLEKVLRNFIWTGEYDKRKYITVA</sequence>
<name>A0ABD1MY02_9FABA</name>
<dbReference type="CDD" id="cd01650">
    <property type="entry name" value="RT_nLTR_like"/>
    <property type="match status" value="1"/>
</dbReference>
<proteinExistence type="predicted"/>
<accession>A0ABD1MY02</accession>
<evidence type="ECO:0000313" key="3">
    <source>
        <dbReference type="Proteomes" id="UP001603857"/>
    </source>
</evidence>
<dbReference type="InterPro" id="IPR043502">
    <property type="entry name" value="DNA/RNA_pol_sf"/>
</dbReference>
<feature type="domain" description="Reverse transcriptase" evidence="1">
    <location>
        <begin position="173"/>
        <end position="452"/>
    </location>
</feature>
<dbReference type="AlphaFoldDB" id="A0ABD1MY02"/>
<gene>
    <name evidence="2" type="ORF">Fmac_008629</name>
</gene>
<dbReference type="PROSITE" id="PS50878">
    <property type="entry name" value="RT_POL"/>
    <property type="match status" value="1"/>
</dbReference>
<dbReference type="Proteomes" id="UP001603857">
    <property type="component" value="Unassembled WGS sequence"/>
</dbReference>
<organism evidence="2 3">
    <name type="scientific">Flemingia macrophylla</name>
    <dbReference type="NCBI Taxonomy" id="520843"/>
    <lineage>
        <taxon>Eukaryota</taxon>
        <taxon>Viridiplantae</taxon>
        <taxon>Streptophyta</taxon>
        <taxon>Embryophyta</taxon>
        <taxon>Tracheophyta</taxon>
        <taxon>Spermatophyta</taxon>
        <taxon>Magnoliopsida</taxon>
        <taxon>eudicotyledons</taxon>
        <taxon>Gunneridae</taxon>
        <taxon>Pentapetalae</taxon>
        <taxon>rosids</taxon>
        <taxon>fabids</taxon>
        <taxon>Fabales</taxon>
        <taxon>Fabaceae</taxon>
        <taxon>Papilionoideae</taxon>
        <taxon>50 kb inversion clade</taxon>
        <taxon>NPAAA clade</taxon>
        <taxon>indigoferoid/millettioid clade</taxon>
        <taxon>Phaseoleae</taxon>
        <taxon>Flemingia</taxon>
    </lineage>
</organism>
<dbReference type="PANTHER" id="PTHR31635">
    <property type="entry name" value="REVERSE TRANSCRIPTASE DOMAIN-CONTAINING PROTEIN-RELATED"/>
    <property type="match status" value="1"/>
</dbReference>
<dbReference type="InterPro" id="IPR000477">
    <property type="entry name" value="RT_dom"/>
</dbReference>
<dbReference type="EMBL" id="JBGMDY010000003">
    <property type="protein sequence ID" value="KAL2340689.1"/>
    <property type="molecule type" value="Genomic_DNA"/>
</dbReference>
<reference evidence="2 3" key="1">
    <citation type="submission" date="2024-08" db="EMBL/GenBank/DDBJ databases">
        <title>Insights into the chromosomal genome structure of Flemingia macrophylla.</title>
        <authorList>
            <person name="Ding Y."/>
            <person name="Zhao Y."/>
            <person name="Bi W."/>
            <person name="Wu M."/>
            <person name="Zhao G."/>
            <person name="Gong Y."/>
            <person name="Li W."/>
            <person name="Zhang P."/>
        </authorList>
    </citation>
    <scope>NUCLEOTIDE SEQUENCE [LARGE SCALE GENOMIC DNA]</scope>
    <source>
        <strain evidence="2">DYQJB</strain>
        <tissue evidence="2">Leaf</tissue>
    </source>
</reference>
<evidence type="ECO:0000313" key="2">
    <source>
        <dbReference type="EMBL" id="KAL2340689.1"/>
    </source>
</evidence>
<protein>
    <recommendedName>
        <fullName evidence="1">Reverse transcriptase domain-containing protein</fullName>
    </recommendedName>
</protein>